<dbReference type="Proteomes" id="UP000821866">
    <property type="component" value="Chromosome 6"/>
</dbReference>
<name>A0A9J6DP81_RHIMP</name>
<sequence>MPKIRALDAAYFPPEGLLLHKAFSQREKQTLIRRERWSPTKKREPDRVVQPESGIAGNVRALFGKERETQTPSRKPRTGLESAGRRVCGGHSLCAKFLFPGVVVVVHRCCDPSVSAAASEIGGCKQVAQRSAESPAFFLTSEPGRQRVRPWLQDGRWWRPVDDAAVVGSAACSGFRLIRHPASENFAGVTQATPVYTASDYGCARIFNIFFLL</sequence>
<evidence type="ECO:0000313" key="1">
    <source>
        <dbReference type="EMBL" id="KAH8023876.1"/>
    </source>
</evidence>
<reference evidence="1" key="2">
    <citation type="submission" date="2021-09" db="EMBL/GenBank/DDBJ databases">
        <authorList>
            <person name="Jia N."/>
            <person name="Wang J."/>
            <person name="Shi W."/>
            <person name="Du L."/>
            <person name="Sun Y."/>
            <person name="Zhan W."/>
            <person name="Jiang J."/>
            <person name="Wang Q."/>
            <person name="Zhang B."/>
            <person name="Ji P."/>
            <person name="Sakyi L.B."/>
            <person name="Cui X."/>
            <person name="Yuan T."/>
            <person name="Jiang B."/>
            <person name="Yang W."/>
            <person name="Lam T.T.-Y."/>
            <person name="Chang Q."/>
            <person name="Ding S."/>
            <person name="Wang X."/>
            <person name="Zhu J."/>
            <person name="Ruan X."/>
            <person name="Zhao L."/>
            <person name="Wei J."/>
            <person name="Que T."/>
            <person name="Du C."/>
            <person name="Cheng J."/>
            <person name="Dai P."/>
            <person name="Han X."/>
            <person name="Huang E."/>
            <person name="Gao Y."/>
            <person name="Liu J."/>
            <person name="Shao H."/>
            <person name="Ye R."/>
            <person name="Li L."/>
            <person name="Wei W."/>
            <person name="Wang X."/>
            <person name="Wang C."/>
            <person name="Huo Q."/>
            <person name="Li W."/>
            <person name="Guo W."/>
            <person name="Chen H."/>
            <person name="Chen S."/>
            <person name="Zhou L."/>
            <person name="Zhou L."/>
            <person name="Ni X."/>
            <person name="Tian J."/>
            <person name="Zhou Y."/>
            <person name="Sheng Y."/>
            <person name="Liu T."/>
            <person name="Pan Y."/>
            <person name="Xia L."/>
            <person name="Li J."/>
            <person name="Zhao F."/>
            <person name="Cao W."/>
        </authorList>
    </citation>
    <scope>NUCLEOTIDE SEQUENCE</scope>
    <source>
        <strain evidence="1">Rmic-2018</strain>
        <tissue evidence="1">Larvae</tissue>
    </source>
</reference>
<proteinExistence type="predicted"/>
<keyword evidence="2" id="KW-1185">Reference proteome</keyword>
<protein>
    <submittedName>
        <fullName evidence="1">Uncharacterized protein</fullName>
    </submittedName>
</protein>
<dbReference type="EMBL" id="JABSTU010000008">
    <property type="protein sequence ID" value="KAH8023876.1"/>
    <property type="molecule type" value="Genomic_DNA"/>
</dbReference>
<comment type="caution">
    <text evidence="1">The sequence shown here is derived from an EMBL/GenBank/DDBJ whole genome shotgun (WGS) entry which is preliminary data.</text>
</comment>
<gene>
    <name evidence="1" type="ORF">HPB51_018857</name>
</gene>
<evidence type="ECO:0000313" key="2">
    <source>
        <dbReference type="Proteomes" id="UP000821866"/>
    </source>
</evidence>
<reference evidence="1" key="1">
    <citation type="journal article" date="2020" name="Cell">
        <title>Large-Scale Comparative Analyses of Tick Genomes Elucidate Their Genetic Diversity and Vector Capacities.</title>
        <authorList>
            <consortium name="Tick Genome and Microbiome Consortium (TIGMIC)"/>
            <person name="Jia N."/>
            <person name="Wang J."/>
            <person name="Shi W."/>
            <person name="Du L."/>
            <person name="Sun Y."/>
            <person name="Zhan W."/>
            <person name="Jiang J.F."/>
            <person name="Wang Q."/>
            <person name="Zhang B."/>
            <person name="Ji P."/>
            <person name="Bell-Sakyi L."/>
            <person name="Cui X.M."/>
            <person name="Yuan T.T."/>
            <person name="Jiang B.G."/>
            <person name="Yang W.F."/>
            <person name="Lam T.T."/>
            <person name="Chang Q.C."/>
            <person name="Ding S.J."/>
            <person name="Wang X.J."/>
            <person name="Zhu J.G."/>
            <person name="Ruan X.D."/>
            <person name="Zhao L."/>
            <person name="Wei J.T."/>
            <person name="Ye R.Z."/>
            <person name="Que T.C."/>
            <person name="Du C.H."/>
            <person name="Zhou Y.H."/>
            <person name="Cheng J.X."/>
            <person name="Dai P.F."/>
            <person name="Guo W.B."/>
            <person name="Han X.H."/>
            <person name="Huang E.J."/>
            <person name="Li L.F."/>
            <person name="Wei W."/>
            <person name="Gao Y.C."/>
            <person name="Liu J.Z."/>
            <person name="Shao H.Z."/>
            <person name="Wang X."/>
            <person name="Wang C.C."/>
            <person name="Yang T.C."/>
            <person name="Huo Q.B."/>
            <person name="Li W."/>
            <person name="Chen H.Y."/>
            <person name="Chen S.E."/>
            <person name="Zhou L.G."/>
            <person name="Ni X.B."/>
            <person name="Tian J.H."/>
            <person name="Sheng Y."/>
            <person name="Liu T."/>
            <person name="Pan Y.S."/>
            <person name="Xia L.Y."/>
            <person name="Li J."/>
            <person name="Zhao F."/>
            <person name="Cao W.C."/>
        </authorList>
    </citation>
    <scope>NUCLEOTIDE SEQUENCE</scope>
    <source>
        <strain evidence="1">Rmic-2018</strain>
    </source>
</reference>
<organism evidence="1 2">
    <name type="scientific">Rhipicephalus microplus</name>
    <name type="common">Cattle tick</name>
    <name type="synonym">Boophilus microplus</name>
    <dbReference type="NCBI Taxonomy" id="6941"/>
    <lineage>
        <taxon>Eukaryota</taxon>
        <taxon>Metazoa</taxon>
        <taxon>Ecdysozoa</taxon>
        <taxon>Arthropoda</taxon>
        <taxon>Chelicerata</taxon>
        <taxon>Arachnida</taxon>
        <taxon>Acari</taxon>
        <taxon>Parasitiformes</taxon>
        <taxon>Ixodida</taxon>
        <taxon>Ixodoidea</taxon>
        <taxon>Ixodidae</taxon>
        <taxon>Rhipicephalinae</taxon>
        <taxon>Rhipicephalus</taxon>
        <taxon>Boophilus</taxon>
    </lineage>
</organism>
<accession>A0A9J6DP81</accession>
<dbReference type="AlphaFoldDB" id="A0A9J6DP81"/>